<dbReference type="SUPFAM" id="SSF81324">
    <property type="entry name" value="Voltage-gated potassium channels"/>
    <property type="match status" value="1"/>
</dbReference>
<dbReference type="InterPro" id="IPR013099">
    <property type="entry name" value="K_chnl_dom"/>
</dbReference>
<dbReference type="KEGG" id="vai:BU251_02085"/>
<feature type="transmembrane region" description="Helical" evidence="1">
    <location>
        <begin position="126"/>
        <end position="147"/>
    </location>
</feature>
<organism evidence="3 4">
    <name type="scientific">Velamenicoccus archaeovorus</name>
    <dbReference type="NCBI Taxonomy" id="1930593"/>
    <lineage>
        <taxon>Bacteria</taxon>
        <taxon>Pseudomonadati</taxon>
        <taxon>Candidatus Omnitrophota</taxon>
        <taxon>Candidatus Velamenicoccus</taxon>
    </lineage>
</organism>
<feature type="domain" description="Potassium channel" evidence="2">
    <location>
        <begin position="143"/>
        <end position="213"/>
    </location>
</feature>
<dbReference type="Gene3D" id="1.10.287.70">
    <property type="match status" value="1"/>
</dbReference>
<keyword evidence="1" id="KW-1133">Transmembrane helix</keyword>
<keyword evidence="1" id="KW-0472">Membrane</keyword>
<dbReference type="Pfam" id="PF07885">
    <property type="entry name" value="Ion_trans_2"/>
    <property type="match status" value="1"/>
</dbReference>
<protein>
    <recommendedName>
        <fullName evidence="2">Potassium channel domain-containing protein</fullName>
    </recommendedName>
</protein>
<evidence type="ECO:0000313" key="3">
    <source>
        <dbReference type="EMBL" id="QAT16604.1"/>
    </source>
</evidence>
<dbReference type="OrthoDB" id="9813518at2"/>
<dbReference type="AlphaFoldDB" id="A0A410P3M7"/>
<keyword evidence="1" id="KW-0812">Transmembrane</keyword>
<feature type="transmembrane region" description="Helical" evidence="1">
    <location>
        <begin position="167"/>
        <end position="186"/>
    </location>
</feature>
<feature type="transmembrane region" description="Helical" evidence="1">
    <location>
        <begin position="63"/>
        <end position="80"/>
    </location>
</feature>
<feature type="transmembrane region" description="Helical" evidence="1">
    <location>
        <begin position="92"/>
        <end position="114"/>
    </location>
</feature>
<evidence type="ECO:0000259" key="2">
    <source>
        <dbReference type="Pfam" id="PF07885"/>
    </source>
</evidence>
<evidence type="ECO:0000256" key="1">
    <source>
        <dbReference type="SAM" id="Phobius"/>
    </source>
</evidence>
<dbReference type="EMBL" id="CP019384">
    <property type="protein sequence ID" value="QAT16604.1"/>
    <property type="molecule type" value="Genomic_DNA"/>
</dbReference>
<evidence type="ECO:0000313" key="4">
    <source>
        <dbReference type="Proteomes" id="UP000287243"/>
    </source>
</evidence>
<reference evidence="3 4" key="1">
    <citation type="submission" date="2017-01" db="EMBL/GenBank/DDBJ databases">
        <title>First insights into the biology of 'candidatus Vampirococcus archaeovorus'.</title>
        <authorList>
            <person name="Kizina J."/>
            <person name="Jordan S."/>
            <person name="Stueber K."/>
            <person name="Reinhardt R."/>
            <person name="Harder J."/>
        </authorList>
    </citation>
    <scope>NUCLEOTIDE SEQUENCE [LARGE SCALE GENOMIC DNA]</scope>
    <source>
        <strain evidence="3 4">LiM</strain>
    </source>
</reference>
<name>A0A410P3M7_VELA1</name>
<keyword evidence="4" id="KW-1185">Reference proteome</keyword>
<feature type="transmembrane region" description="Helical" evidence="1">
    <location>
        <begin position="198"/>
        <end position="219"/>
    </location>
</feature>
<dbReference type="RefSeq" id="WP_128699240.1">
    <property type="nucleotide sequence ID" value="NZ_CP019384.1"/>
</dbReference>
<sequence length="222" mass="24818">MKSYLWRALVSNKYYHLLAVLVVFFFIVPFGTGGPMQHFVFPLMFLSGILFSLRALEVKRAEFLLMALTGVSALAIGILFEFFHAPAAGGRILLEIPIVIYAFFLLMSIALLISKMFAVSKVTSDTIAGGISVYLLLGFLWTVFYYAVYIYDPCAFNFPSPAHQYSLFYFSFSTLTTVGYGDVYPVNRMAMSLSNLEAITGQMYVAIFISRLVGLHIAAHNK</sequence>
<feature type="transmembrane region" description="Helical" evidence="1">
    <location>
        <begin position="12"/>
        <end position="32"/>
    </location>
</feature>
<feature type="transmembrane region" description="Helical" evidence="1">
    <location>
        <begin position="38"/>
        <end position="56"/>
    </location>
</feature>
<proteinExistence type="predicted"/>
<accession>A0A410P3M7</accession>
<gene>
    <name evidence="3" type="ORF">BU251_02085</name>
</gene>
<dbReference type="Proteomes" id="UP000287243">
    <property type="component" value="Chromosome"/>
</dbReference>